<dbReference type="PANTHER" id="PTHR31286:SF99">
    <property type="entry name" value="DUF4283 DOMAIN-CONTAINING PROTEIN"/>
    <property type="match status" value="1"/>
</dbReference>
<dbReference type="Proteomes" id="UP000813463">
    <property type="component" value="Chromosome 2"/>
</dbReference>
<gene>
    <name evidence="3" type="primary">LOC110796820</name>
</gene>
<keyword evidence="2" id="KW-1185">Reference proteome</keyword>
<name>A0A9R0IYU2_SPIOL</name>
<reference evidence="2" key="1">
    <citation type="journal article" date="2021" name="Nat. Commun.">
        <title>Genomic analyses provide insights into spinach domestication and the genetic basis of agronomic traits.</title>
        <authorList>
            <person name="Cai X."/>
            <person name="Sun X."/>
            <person name="Xu C."/>
            <person name="Sun H."/>
            <person name="Wang X."/>
            <person name="Ge C."/>
            <person name="Zhang Z."/>
            <person name="Wang Q."/>
            <person name="Fei Z."/>
            <person name="Jiao C."/>
            <person name="Wang Q."/>
        </authorList>
    </citation>
    <scope>NUCLEOTIDE SEQUENCE [LARGE SCALE GENOMIC DNA]</scope>
    <source>
        <strain evidence="2">cv. Varoflay</strain>
    </source>
</reference>
<dbReference type="Pfam" id="PF14111">
    <property type="entry name" value="DUF4283"/>
    <property type="match status" value="1"/>
</dbReference>
<organism evidence="2 3">
    <name type="scientific">Spinacia oleracea</name>
    <name type="common">Spinach</name>
    <dbReference type="NCBI Taxonomy" id="3562"/>
    <lineage>
        <taxon>Eukaryota</taxon>
        <taxon>Viridiplantae</taxon>
        <taxon>Streptophyta</taxon>
        <taxon>Embryophyta</taxon>
        <taxon>Tracheophyta</taxon>
        <taxon>Spermatophyta</taxon>
        <taxon>Magnoliopsida</taxon>
        <taxon>eudicotyledons</taxon>
        <taxon>Gunneridae</taxon>
        <taxon>Pentapetalae</taxon>
        <taxon>Caryophyllales</taxon>
        <taxon>Chenopodiaceae</taxon>
        <taxon>Chenopodioideae</taxon>
        <taxon>Anserineae</taxon>
        <taxon>Spinacia</taxon>
    </lineage>
</organism>
<protein>
    <recommendedName>
        <fullName evidence="1">DUF4283 domain-containing protein</fullName>
    </recommendedName>
</protein>
<sequence length="262" mass="30589">MALTIIGSPLKPPDDQVMQEASKEVSSLKPQIQSFPQVVASSTQWFSEARKIVNTSLEWEDKEIEGPEGDLAIKFDKLTLDRLRSPWKLTLMGKCMGVQVKSSYLETRVRAMWRVKGLLEVIDIGKQVYLFKFSQPDDYERALFGGPWYILDHYLMMSPWRPNFRPSINEFDFMSVWVRIEELPVEYYDKDALFEIAKVVGKPIRVDYATDKISRARYARICIEIDLRKPLITRVWVGGTLASHSVREYHDSVFWLWQSRSR</sequence>
<evidence type="ECO:0000259" key="1">
    <source>
        <dbReference type="Pfam" id="PF14111"/>
    </source>
</evidence>
<dbReference type="OrthoDB" id="1720039at2759"/>
<dbReference type="KEGG" id="soe:110796820"/>
<dbReference type="GeneID" id="110796820"/>
<dbReference type="PANTHER" id="PTHR31286">
    <property type="entry name" value="GLYCINE-RICH CELL WALL STRUCTURAL PROTEIN 1.8-LIKE"/>
    <property type="match status" value="1"/>
</dbReference>
<dbReference type="RefSeq" id="XP_021857597.1">
    <property type="nucleotide sequence ID" value="XM_022001905.1"/>
</dbReference>
<evidence type="ECO:0000313" key="3">
    <source>
        <dbReference type="RefSeq" id="XP_021857597.1"/>
    </source>
</evidence>
<dbReference type="AlphaFoldDB" id="A0A9R0IYU2"/>
<dbReference type="InterPro" id="IPR040256">
    <property type="entry name" value="At4g02000-like"/>
</dbReference>
<proteinExistence type="predicted"/>
<reference evidence="3" key="2">
    <citation type="submission" date="2025-08" db="UniProtKB">
        <authorList>
            <consortium name="RefSeq"/>
        </authorList>
    </citation>
    <scope>IDENTIFICATION</scope>
    <source>
        <tissue evidence="3">Leaf</tissue>
    </source>
</reference>
<accession>A0A9R0IYU2</accession>
<dbReference type="InterPro" id="IPR025558">
    <property type="entry name" value="DUF4283"/>
</dbReference>
<evidence type="ECO:0000313" key="2">
    <source>
        <dbReference type="Proteomes" id="UP000813463"/>
    </source>
</evidence>
<feature type="domain" description="DUF4283" evidence="1">
    <location>
        <begin position="87"/>
        <end position="167"/>
    </location>
</feature>